<dbReference type="EMBL" id="JAHXZN010000010">
    <property type="protein sequence ID" value="MBW6532791.1"/>
    <property type="molecule type" value="Genomic_DNA"/>
</dbReference>
<dbReference type="PROSITE" id="PS50112">
    <property type="entry name" value="PAS"/>
    <property type="match status" value="1"/>
</dbReference>
<dbReference type="InterPro" id="IPR036388">
    <property type="entry name" value="WH-like_DNA-bd_sf"/>
</dbReference>
<comment type="caution">
    <text evidence="2">The sequence shown here is derived from an EMBL/GenBank/DDBJ whole genome shotgun (WGS) entry which is preliminary data.</text>
</comment>
<dbReference type="InterPro" id="IPR036390">
    <property type="entry name" value="WH_DNA-bd_sf"/>
</dbReference>
<dbReference type="InterPro" id="IPR013655">
    <property type="entry name" value="PAS_fold_3"/>
</dbReference>
<feature type="domain" description="PAS" evidence="1">
    <location>
        <begin position="4"/>
        <end position="57"/>
    </location>
</feature>
<dbReference type="InterPro" id="IPR023187">
    <property type="entry name" value="Tscrpt_reg_MarR-type_CS"/>
</dbReference>
<evidence type="ECO:0000313" key="2">
    <source>
        <dbReference type="EMBL" id="MBW6532791.1"/>
    </source>
</evidence>
<dbReference type="Gene3D" id="3.30.450.20">
    <property type="entry name" value="PAS domain"/>
    <property type="match status" value="1"/>
</dbReference>
<dbReference type="CDD" id="cd00130">
    <property type="entry name" value="PAS"/>
    <property type="match status" value="1"/>
</dbReference>
<dbReference type="Gene3D" id="1.10.10.10">
    <property type="entry name" value="Winged helix-like DNA-binding domain superfamily/Winged helix DNA-binding domain"/>
    <property type="match status" value="1"/>
</dbReference>
<dbReference type="SUPFAM" id="SSF46785">
    <property type="entry name" value="Winged helix' DNA-binding domain"/>
    <property type="match status" value="1"/>
</dbReference>
<reference evidence="2 3" key="1">
    <citation type="submission" date="2021-07" db="EMBL/GenBank/DDBJ databases">
        <title>Sphingomonas sp.</title>
        <authorList>
            <person name="Feng G."/>
            <person name="Li J."/>
            <person name="Pan M."/>
        </authorList>
    </citation>
    <scope>NUCLEOTIDE SEQUENCE [LARGE SCALE GENOMIC DNA]</scope>
    <source>
        <strain evidence="2 3">RRHST34</strain>
    </source>
</reference>
<protein>
    <submittedName>
        <fullName evidence="2">PAS domain S-box protein</fullName>
    </submittedName>
</protein>
<name>A0ABS7BT92_9SPHN</name>
<dbReference type="SUPFAM" id="SSF55785">
    <property type="entry name" value="PYP-like sensor domain (PAS domain)"/>
    <property type="match status" value="1"/>
</dbReference>
<dbReference type="InterPro" id="IPR035965">
    <property type="entry name" value="PAS-like_dom_sf"/>
</dbReference>
<evidence type="ECO:0000313" key="3">
    <source>
        <dbReference type="Proteomes" id="UP000759103"/>
    </source>
</evidence>
<gene>
    <name evidence="2" type="ORF">KZ820_18765</name>
</gene>
<dbReference type="Pfam" id="PF08447">
    <property type="entry name" value="PAS_3"/>
    <property type="match status" value="1"/>
</dbReference>
<evidence type="ECO:0000259" key="1">
    <source>
        <dbReference type="PROSITE" id="PS50112"/>
    </source>
</evidence>
<dbReference type="NCBIfam" id="TIGR00229">
    <property type="entry name" value="sensory_box"/>
    <property type="match status" value="1"/>
</dbReference>
<keyword evidence="3" id="KW-1185">Reference proteome</keyword>
<dbReference type="Proteomes" id="UP000759103">
    <property type="component" value="Unassembled WGS sequence"/>
</dbReference>
<proteinExistence type="predicted"/>
<dbReference type="PROSITE" id="PS01117">
    <property type="entry name" value="HTH_MARR_1"/>
    <property type="match status" value="1"/>
</dbReference>
<sequence length="217" mass="24615">MSCLVDEHMRVVDADDDYVAMLGYGRDLLVGRSVLEFTHQDDRTVNRQRSDALLAGGDPYSITKRYIAADGSAIWVTNHVSLFHTGTKRRQLATVEVLETPRVEDQRRLLRVAAERILAKRRLRSHFFQGEMFGEPAFDLMLDLFVQELSNRQTYTTSAAVASGAPLTTALRQITMLVERGLVCREADPVDRRRVLLRLTSEGSKQMWDYLAAAEKI</sequence>
<dbReference type="InterPro" id="IPR000014">
    <property type="entry name" value="PAS"/>
</dbReference>
<organism evidence="2 3">
    <name type="scientific">Sphingomonas citri</name>
    <dbReference type="NCBI Taxonomy" id="2862499"/>
    <lineage>
        <taxon>Bacteria</taxon>
        <taxon>Pseudomonadati</taxon>
        <taxon>Pseudomonadota</taxon>
        <taxon>Alphaproteobacteria</taxon>
        <taxon>Sphingomonadales</taxon>
        <taxon>Sphingomonadaceae</taxon>
        <taxon>Sphingomonas</taxon>
    </lineage>
</organism>
<accession>A0ABS7BT92</accession>